<evidence type="ECO:0000256" key="1">
    <source>
        <dbReference type="ARBA" id="ARBA00022614"/>
    </source>
</evidence>
<feature type="domain" description="SAM" evidence="10">
    <location>
        <begin position="523"/>
        <end position="577"/>
    </location>
</feature>
<dbReference type="AlphaFoldDB" id="A0A7K4V972"/>
<dbReference type="CDD" id="cd16515">
    <property type="entry name" value="RING-HC_LRSAM1"/>
    <property type="match status" value="1"/>
</dbReference>
<keyword evidence="11" id="KW-0436">Ligase</keyword>
<keyword evidence="1" id="KW-0433">Leucine-rich repeat</keyword>
<dbReference type="InterPro" id="IPR055414">
    <property type="entry name" value="LRR_R13L4/SHOC2-like"/>
</dbReference>
<dbReference type="InterPro" id="IPR001660">
    <property type="entry name" value="SAM"/>
</dbReference>
<dbReference type="GO" id="GO:0008270">
    <property type="term" value="F:zinc ion binding"/>
    <property type="evidence" value="ECO:0007669"/>
    <property type="project" value="UniProtKB-KW"/>
</dbReference>
<dbReference type="Proteomes" id="UP000580681">
    <property type="component" value="Unassembled WGS sequence"/>
</dbReference>
<keyword evidence="5" id="KW-0862">Zinc</keyword>
<evidence type="ECO:0000313" key="12">
    <source>
        <dbReference type="Proteomes" id="UP000580681"/>
    </source>
</evidence>
<dbReference type="PROSITE" id="PS50089">
    <property type="entry name" value="ZF_RING_2"/>
    <property type="match status" value="1"/>
</dbReference>
<comment type="caution">
    <text evidence="11">The sequence shown here is derived from an EMBL/GenBank/DDBJ whole genome shotgun (WGS) entry which is preliminary data.</text>
</comment>
<evidence type="ECO:0000256" key="4">
    <source>
        <dbReference type="ARBA" id="ARBA00022771"/>
    </source>
</evidence>
<evidence type="ECO:0000259" key="9">
    <source>
        <dbReference type="PROSITE" id="PS50089"/>
    </source>
</evidence>
<evidence type="ECO:0000256" key="2">
    <source>
        <dbReference type="ARBA" id="ARBA00022723"/>
    </source>
</evidence>
<protein>
    <submittedName>
        <fullName evidence="11">LRSM1 ligase</fullName>
    </submittedName>
</protein>
<evidence type="ECO:0000256" key="6">
    <source>
        <dbReference type="PROSITE-ProRule" id="PRU00175"/>
    </source>
</evidence>
<dbReference type="Gene3D" id="1.10.150.50">
    <property type="entry name" value="Transcription Factor, Ets-1"/>
    <property type="match status" value="1"/>
</dbReference>
<evidence type="ECO:0000256" key="7">
    <source>
        <dbReference type="SAM" id="Coils"/>
    </source>
</evidence>
<gene>
    <name evidence="11" type="primary">Lrsam1</name>
    <name evidence="11" type="ORF">EMBFUC_R11998</name>
</gene>
<feature type="coiled-coil region" evidence="7">
    <location>
        <begin position="413"/>
        <end position="491"/>
    </location>
</feature>
<evidence type="ECO:0000256" key="3">
    <source>
        <dbReference type="ARBA" id="ARBA00022737"/>
    </source>
</evidence>
<dbReference type="Pfam" id="PF13920">
    <property type="entry name" value="zf-C3HC4_3"/>
    <property type="match status" value="1"/>
</dbReference>
<dbReference type="SMART" id="SM00454">
    <property type="entry name" value="SAM"/>
    <property type="match status" value="1"/>
</dbReference>
<feature type="domain" description="RING-type" evidence="9">
    <location>
        <begin position="625"/>
        <end position="660"/>
    </location>
</feature>
<dbReference type="SUPFAM" id="SSF47769">
    <property type="entry name" value="SAM/Pointed domain"/>
    <property type="match status" value="1"/>
</dbReference>
<organism evidence="11 12">
    <name type="scientific">Emberiza fucata</name>
    <dbReference type="NCBI Taxonomy" id="337179"/>
    <lineage>
        <taxon>Eukaryota</taxon>
        <taxon>Metazoa</taxon>
        <taxon>Chordata</taxon>
        <taxon>Craniata</taxon>
        <taxon>Vertebrata</taxon>
        <taxon>Euteleostomi</taxon>
        <taxon>Archelosauria</taxon>
        <taxon>Archosauria</taxon>
        <taxon>Dinosauria</taxon>
        <taxon>Saurischia</taxon>
        <taxon>Theropoda</taxon>
        <taxon>Coelurosauria</taxon>
        <taxon>Aves</taxon>
        <taxon>Neognathae</taxon>
        <taxon>Neoaves</taxon>
        <taxon>Telluraves</taxon>
        <taxon>Australaves</taxon>
        <taxon>Passeriformes</taxon>
        <taxon>Passeroidea</taxon>
        <taxon>Fringillidae</taxon>
        <taxon>Emberizinae</taxon>
        <taxon>Emberizini</taxon>
        <taxon>Emberiza</taxon>
    </lineage>
</organism>
<dbReference type="InterPro" id="IPR013083">
    <property type="entry name" value="Znf_RING/FYVE/PHD"/>
</dbReference>
<dbReference type="PANTHER" id="PTHR48051">
    <property type="match status" value="1"/>
</dbReference>
<feature type="non-terminal residue" evidence="11">
    <location>
        <position position="1"/>
    </location>
</feature>
<feature type="compositionally biased region" description="Pro residues" evidence="8">
    <location>
        <begin position="595"/>
        <end position="611"/>
    </location>
</feature>
<dbReference type="Pfam" id="PF23598">
    <property type="entry name" value="LRR_14"/>
    <property type="match status" value="1"/>
</dbReference>
<evidence type="ECO:0000256" key="8">
    <source>
        <dbReference type="SAM" id="MobiDB-lite"/>
    </source>
</evidence>
<dbReference type="GO" id="GO:0005737">
    <property type="term" value="C:cytoplasm"/>
    <property type="evidence" value="ECO:0007669"/>
    <property type="project" value="TreeGrafter"/>
</dbReference>
<keyword evidence="2" id="KW-0479">Metal-binding</keyword>
<dbReference type="EMBL" id="VYZJ01000246">
    <property type="protein sequence ID" value="NWR18198.1"/>
    <property type="molecule type" value="Genomic_DNA"/>
</dbReference>
<keyword evidence="12" id="KW-1185">Reference proteome</keyword>
<dbReference type="InterPro" id="IPR013761">
    <property type="entry name" value="SAM/pointed_sf"/>
</dbReference>
<dbReference type="InterPro" id="IPR050216">
    <property type="entry name" value="LRR_domain-containing"/>
</dbReference>
<dbReference type="PROSITE" id="PS50105">
    <property type="entry name" value="SAM_DOMAIN"/>
    <property type="match status" value="1"/>
</dbReference>
<proteinExistence type="predicted"/>
<name>A0A7K4V972_9EMBE</name>
<sequence length="673" mass="76153">VFPPQVLIIHTNNLTSLVPKSCSLLSLITVKVLDLHDNQLASLPADIGQLTALQVLNLERNLLKSLPQSIGDLAQLQVLNVKGNQLRVLPESVSGLRSLRALDVSGNELQELPRGLAHAHSLQTLTLDASAMTYPPPEICSAGTEAIQQFLCKEHSPPLDKPPVCHLASLLLCKGLLSLALPFCQDMFLLGKEIPVIHLSSDSSQERKTQEKLEFEQRLNVGQREQALLVQQLNSHKDGILQTVREEQQRLEQGLSKHQRCLEEERLKLLQQLKDTEQGIASRIQKLLEDNQRQKRSSDILKSLENERIRMEQLMAITQKETEQLRRREVASAMQQMLAETYKNKLLQMTSESRRQDLASQACSSLAEMDQKFQQILAWQQLDQNKAVSEILQQIEMQKTAFEALQVKKDLMHRQIRNQIKLIETELLQLTQLEVKRQELDTETLQEVVTEQRRALGCLLQQLLKEKKQREEELQQILLEMEAKSETKQENYWLIQYQRLLNQKPLSLKLQEKGLEQQLVTLLLELSAEHYVPIFAHHRISLETLGTMSASDLEKLGVIEAGLQRAILRRAQEILAVATTIPELRRAEDSEAPAGPEPSAPLEEPPGPAAPTAPALPGDERKSECVVCMEQEPQIIFLPCGHVCCCQGCCKRLPSCPLCRQDIAQRVRIFHSA</sequence>
<dbReference type="SUPFAM" id="SSF52058">
    <property type="entry name" value="L domain-like"/>
    <property type="match status" value="1"/>
</dbReference>
<dbReference type="InterPro" id="IPR032675">
    <property type="entry name" value="LRR_dom_sf"/>
</dbReference>
<dbReference type="Gene3D" id="3.80.10.10">
    <property type="entry name" value="Ribonuclease Inhibitor"/>
    <property type="match status" value="2"/>
</dbReference>
<dbReference type="SUPFAM" id="SSF57850">
    <property type="entry name" value="RING/U-box"/>
    <property type="match status" value="1"/>
</dbReference>
<dbReference type="InterPro" id="IPR003591">
    <property type="entry name" value="Leu-rich_rpt_typical-subtyp"/>
</dbReference>
<keyword evidence="4 6" id="KW-0863">Zinc-finger</keyword>
<keyword evidence="7" id="KW-0175">Coiled coil</keyword>
<dbReference type="FunFam" id="1.10.1170.10:FF:000002">
    <property type="entry name" value="Baculoviral IAP repeat containing 7"/>
    <property type="match status" value="1"/>
</dbReference>
<evidence type="ECO:0000256" key="5">
    <source>
        <dbReference type="ARBA" id="ARBA00022833"/>
    </source>
</evidence>
<keyword evidence="3" id="KW-0677">Repeat</keyword>
<dbReference type="Gene3D" id="3.30.40.10">
    <property type="entry name" value="Zinc/RING finger domain, C3HC4 (zinc finger)"/>
    <property type="match status" value="1"/>
</dbReference>
<dbReference type="PANTHER" id="PTHR48051:SF47">
    <property type="entry name" value="LEUCINE RICH REPEAT AND STERILE ALPHA MOTIF CONTAINING 1"/>
    <property type="match status" value="1"/>
</dbReference>
<evidence type="ECO:0000259" key="10">
    <source>
        <dbReference type="PROSITE" id="PS50105"/>
    </source>
</evidence>
<dbReference type="GO" id="GO:0016874">
    <property type="term" value="F:ligase activity"/>
    <property type="evidence" value="ECO:0007669"/>
    <property type="project" value="UniProtKB-KW"/>
</dbReference>
<dbReference type="InterPro" id="IPR001841">
    <property type="entry name" value="Znf_RING"/>
</dbReference>
<dbReference type="SMART" id="SM00369">
    <property type="entry name" value="LRR_TYP"/>
    <property type="match status" value="4"/>
</dbReference>
<dbReference type="Pfam" id="PF00536">
    <property type="entry name" value="SAM_1"/>
    <property type="match status" value="1"/>
</dbReference>
<dbReference type="SMART" id="SM00364">
    <property type="entry name" value="LRR_BAC"/>
    <property type="match status" value="3"/>
</dbReference>
<feature type="region of interest" description="Disordered" evidence="8">
    <location>
        <begin position="585"/>
        <end position="616"/>
    </location>
</feature>
<evidence type="ECO:0000313" key="11">
    <source>
        <dbReference type="EMBL" id="NWR18198.1"/>
    </source>
</evidence>
<reference evidence="11 12" key="1">
    <citation type="submission" date="2019-09" db="EMBL/GenBank/DDBJ databases">
        <title>Bird 10,000 Genomes (B10K) Project - Family phase.</title>
        <authorList>
            <person name="Zhang G."/>
        </authorList>
    </citation>
    <scope>NUCLEOTIDE SEQUENCE [LARGE SCALE GENOMIC DNA]</scope>
    <source>
        <strain evidence="11">B10K-DU-015-11</strain>
        <tissue evidence="11">Mixed tissue sample</tissue>
    </source>
</reference>
<feature type="non-terminal residue" evidence="11">
    <location>
        <position position="673"/>
    </location>
</feature>
<accession>A0A7K4V972</accession>